<dbReference type="Proteomes" id="UP000502959">
    <property type="component" value="Segment"/>
</dbReference>
<keyword evidence="2" id="KW-1185">Reference proteome</keyword>
<evidence type="ECO:0000313" key="2">
    <source>
        <dbReference type="Proteomes" id="UP000502959"/>
    </source>
</evidence>
<evidence type="ECO:0000313" key="1">
    <source>
        <dbReference type="EMBL" id="QIS79357.1"/>
    </source>
</evidence>
<organism evidence="1 2">
    <name type="scientific">Pantoea phage vB_PagM_SSEM1</name>
    <dbReference type="NCBI Taxonomy" id="2721760"/>
    <lineage>
        <taxon>Viruses</taxon>
        <taxon>Duplodnaviria</taxon>
        <taxon>Heunggongvirae</taxon>
        <taxon>Uroviricota</taxon>
        <taxon>Caudoviricetes</taxon>
        <taxon>Chaseviridae</taxon>
        <taxon>Cleopatravirinae</taxon>
        <taxon>Loessnervirus</taxon>
        <taxon>Loessnervirus SSEM1</taxon>
    </lineage>
</organism>
<accession>A0A6H0D8W6</accession>
<reference evidence="1 2" key="1">
    <citation type="submission" date="2020-03" db="EMBL/GenBank/DDBJ databases">
        <title>Complete genome sequence of Pantoea agglomerans bacteriophage vB_PagM_SSEM1.</title>
        <authorList>
            <person name="Truncaite L."/>
            <person name="Alijosius L."/>
            <person name="Petrauskaite E."/>
            <person name="Simoliunas E."/>
        </authorList>
    </citation>
    <scope>NUCLEOTIDE SEQUENCE [LARGE SCALE GENOMIC DNA]</scope>
</reference>
<proteinExistence type="predicted"/>
<sequence>MSSKLELYRAANRLIESIRYKHLVTGKVVADGPGINLELDLTTDELSAILHQRANRLFHEIKQEQPCQDSTVNFKLTERNI</sequence>
<dbReference type="EMBL" id="MT230534">
    <property type="protein sequence ID" value="QIS79357.1"/>
    <property type="molecule type" value="Genomic_DNA"/>
</dbReference>
<name>A0A6H0D8W6_9CAUD</name>
<gene>
    <name evidence="1" type="ORF">SSEM1_gp26</name>
</gene>
<protein>
    <submittedName>
        <fullName evidence="1">Uncharacterized protein</fullName>
    </submittedName>
</protein>